<dbReference type="GO" id="GO:0030036">
    <property type="term" value="P:actin cytoskeleton organization"/>
    <property type="evidence" value="ECO:0000318"/>
    <property type="project" value="GO_Central"/>
</dbReference>
<dbReference type="PANTHER" id="PTHR12902">
    <property type="entry name" value="WASP-1"/>
    <property type="match status" value="1"/>
</dbReference>
<keyword evidence="6" id="KW-1185">Reference proteome</keyword>
<gene>
    <name evidence="4" type="ORF">GSMUA_180560.1</name>
</gene>
<comment type="subcellular location">
    <subcellularLocation>
        <location evidence="2">Cytoplasm</location>
        <location evidence="2">Cytoskeleton</location>
    </subcellularLocation>
</comment>
<sequence length="1533" mass="168990">MPTIRYRIRNEYGLGASELYGAADKNDPEALLEGVAAAGLVGLLRQLGDLAEFAAEVFHNLYEEVINTASRGHKLLLQVQQLETDLKSIGFSSESASSCLSYKQGIDWHCNLQIDHNIITPGDMPHFIMETYRECRGPPQFFKLDKYDLAGAGACLKRYTDPSFFRIELASRLVEDNAQSEKRACKIKKKVSYSFNGESPEPFVMPCIDSRLQPAICDQSFVKVHLEHVKLKPRQLNESVIHRLKNYLEDHIDFHRVVQQLLSQSSVNQSVMMKSTDSGESVTEVHKMVADASYDIEKNWNPSTSKQEMTTASDLEKQETERKGLSGKESEPASELGIEHPIYSVMEDKRKFSKSGKRTERHSYDSQEVNSNILPAQEFIQNGFSPDAECRSENSSDGYLSDEISSELDNYMDALTTVESNRETDIENLGKLDSVLNSIESRETDSDTNEEQEELKAQYLEQYSIENSTSSPGFSTIFRKGSANPSFSDTLGHLAAQLLEENKNDSGFPLDSDVGLGETNEIHFDQPYDKQVTCEFSDHLLISGACDVMTLDNPTSAVHGEAYPSLCTTDSTLTISLVTVGMNETTPLEKVPDQVVIHLDGELQCIKKNSELSSQERSNMIHRELAKNPDVVSDSLHHMMDQNLSRKDDNTKEIDSDNSIKEQSSHDIASTKNGTVLHSQKQHETTLERGITGIEVSPASFSMNGVKFLELAKQDQGACFLVKPVILDPESGNVITSDDGLSSSKSVLILKHVDALTTGKTPISIMSHFEKDTLYGTDKSQQSCTGEEAFPDNMHFLSGKLKNDMMQGSMHTVDLRVVPHKSTMSDTQKNVENIKSCNGNTSCQNDVAHIYNENGDQSICSPDVCSFNLELQQQVVADGAYLGERTHKIIEQTCSEDATQLDYSSSTYICTSSDKQASSSPSLIPAETFGTKISSSLEPLQKSSPENLKEIIPEIVLVKTAETFEFFGKESSRDPDNVSLIQDEQQLKSSAPHSVEDSSAKQRSTGIYSTELADKKIPVDSSESECPIDSKASILCPAKSSNDYMVLAEPSGLSQNVSESQGDGELNLILLQQNCKHLEPFEEISSTENELLYVAHNPRESVPHINDSDVSFSEPNIPSSKEIISGRLYREGFFLFQCNCIADTIPQQASEQQPELASGSPLLENCATSENTEAISQIAHLPPIPWGLTKPPLISLVSSRNVAQPPSGSNLAISSISAVQNEPSQKLLATGIEIAESDYVVRSQKSCKVPASVKESYEHDTLDSDGKITRPALESLLEEDKQVYDHNATGEGIWKSTEVPSTGENKSSQDVPVLPSDETQHSKLSEVTPCLNEKTQDLDSSRSQNGAANSDRKSPIPFIVASAVEVHKFIHEVTGSAVPPRLPPLPMTKFKNPRHGFLSTEEKSSSTVHDSTTETSENEKPTTKIHPAIHRPNDPLIEAIVSHDRSKLRKAHELIRSSAMPKSDETGSFLEQIRNKSFSLKPTVAPAVRFKGGPPRNLKVIAILEKANAIRQACAGSDEDDDDDNDEDSWSDS</sequence>
<feature type="compositionally biased region" description="Basic and acidic residues" evidence="3">
    <location>
        <begin position="314"/>
        <end position="331"/>
    </location>
</feature>
<feature type="region of interest" description="Disordered" evidence="3">
    <location>
        <begin position="641"/>
        <end position="684"/>
    </location>
</feature>
<dbReference type="GO" id="GO:0003779">
    <property type="term" value="F:actin binding"/>
    <property type="evidence" value="ECO:0007669"/>
    <property type="project" value="UniProtKB-UniRule"/>
</dbReference>
<dbReference type="GO" id="GO:0034237">
    <property type="term" value="F:protein kinase A regulatory subunit binding"/>
    <property type="evidence" value="ECO:0000318"/>
    <property type="project" value="GO_Central"/>
</dbReference>
<evidence type="ECO:0000313" key="6">
    <source>
        <dbReference type="Proteomes" id="UP000012960"/>
    </source>
</evidence>
<evidence type="ECO:0000256" key="3">
    <source>
        <dbReference type="SAM" id="MobiDB-lite"/>
    </source>
</evidence>
<feature type="region of interest" description="Disordered" evidence="3">
    <location>
        <begin position="1398"/>
        <end position="1430"/>
    </location>
</feature>
<reference evidence="4" key="1">
    <citation type="submission" date="2021-03" db="EMBL/GenBank/DDBJ databases">
        <authorList>
            <consortium name="Genoscope - CEA"/>
            <person name="William W."/>
        </authorList>
    </citation>
    <scope>NUCLEOTIDE SEQUENCE</scope>
    <source>
        <strain evidence="4">Doubled-haploid Pahang</strain>
    </source>
</reference>
<feature type="region of interest" description="Disordered" evidence="3">
    <location>
        <begin position="1513"/>
        <end position="1533"/>
    </location>
</feature>
<keyword evidence="2" id="KW-0963">Cytoplasm</keyword>
<feature type="region of interest" description="Disordered" evidence="3">
    <location>
        <begin position="1288"/>
        <end position="1353"/>
    </location>
</feature>
<organism evidence="5 6">
    <name type="scientific">Musa acuminata subsp. malaccensis</name>
    <name type="common">Wild banana</name>
    <name type="synonym">Musa malaccensis</name>
    <dbReference type="NCBI Taxonomy" id="214687"/>
    <lineage>
        <taxon>Eukaryota</taxon>
        <taxon>Viridiplantae</taxon>
        <taxon>Streptophyta</taxon>
        <taxon>Embryophyta</taxon>
        <taxon>Tracheophyta</taxon>
        <taxon>Spermatophyta</taxon>
        <taxon>Magnoliopsida</taxon>
        <taxon>Liliopsida</taxon>
        <taxon>Zingiberales</taxon>
        <taxon>Musaceae</taxon>
        <taxon>Musa</taxon>
    </lineage>
</organism>
<evidence type="ECO:0000313" key="5">
    <source>
        <dbReference type="EnsemblPlants" id="Ma06_p34350.1"/>
    </source>
</evidence>
<feature type="compositionally biased region" description="Polar residues" evidence="3">
    <location>
        <begin position="666"/>
        <end position="679"/>
    </location>
</feature>
<dbReference type="Gene3D" id="1.20.5.340">
    <property type="match status" value="1"/>
</dbReference>
<proteinExistence type="inferred from homology"/>
<dbReference type="GO" id="GO:0071933">
    <property type="term" value="F:Arp2/3 complex binding"/>
    <property type="evidence" value="ECO:0000318"/>
    <property type="project" value="GO_Central"/>
</dbReference>
<dbReference type="InParanoid" id="A0A804JNL4"/>
<evidence type="ECO:0000313" key="4">
    <source>
        <dbReference type="EMBL" id="CAG1848261.1"/>
    </source>
</evidence>
<keyword evidence="2" id="KW-0009">Actin-binding</keyword>
<comment type="function">
    <text evidence="2">Involved in regulation of actin and microtubule organization. Part of a WAVE complex that activates the Arp2/3 complex.</text>
</comment>
<keyword evidence="2" id="KW-0206">Cytoskeleton</keyword>
<dbReference type="Gramene" id="Ma06_t34350.1">
    <property type="protein sequence ID" value="Ma06_p34350.1"/>
    <property type="gene ID" value="Ma06_g34350"/>
</dbReference>
<dbReference type="GO" id="GO:0005856">
    <property type="term" value="C:cytoskeleton"/>
    <property type="evidence" value="ECO:0007669"/>
    <property type="project" value="UniProtKB-SubCell"/>
</dbReference>
<dbReference type="EnsemblPlants" id="Ma06_t34350.1">
    <property type="protein sequence ID" value="Ma06_p34350.1"/>
    <property type="gene ID" value="Ma06_g34350"/>
</dbReference>
<dbReference type="InterPro" id="IPR028288">
    <property type="entry name" value="SCAR/WAVE_fam"/>
</dbReference>
<reference evidence="5" key="2">
    <citation type="submission" date="2021-05" db="UniProtKB">
        <authorList>
            <consortium name="EnsemblPlants"/>
        </authorList>
    </citation>
    <scope>IDENTIFICATION</scope>
    <source>
        <strain evidence="5">subsp. malaccensis</strain>
    </source>
</reference>
<protein>
    <recommendedName>
        <fullName evidence="2">Protein SCAR</fullName>
    </recommendedName>
    <alternativeName>
        <fullName evidence="2">Protein WAVE</fullName>
    </alternativeName>
</protein>
<dbReference type="Gene3D" id="6.10.280.150">
    <property type="match status" value="2"/>
</dbReference>
<evidence type="ECO:0000256" key="2">
    <source>
        <dbReference type="RuleBase" id="RU367034"/>
    </source>
</evidence>
<feature type="compositionally biased region" description="Basic and acidic residues" evidence="3">
    <location>
        <begin position="641"/>
        <end position="665"/>
    </location>
</feature>
<dbReference type="GO" id="GO:2000601">
    <property type="term" value="P:positive regulation of Arp2/3 complex-mediated actin nucleation"/>
    <property type="evidence" value="ECO:0000318"/>
    <property type="project" value="GO_Central"/>
</dbReference>
<dbReference type="PANTHER" id="PTHR12902:SF1">
    <property type="entry name" value="WISKOTT-ALDRICH SYNDROME PROTEIN FAMILY MEMBER"/>
    <property type="match status" value="1"/>
</dbReference>
<feature type="compositionally biased region" description="Acidic residues" evidence="3">
    <location>
        <begin position="1517"/>
        <end position="1533"/>
    </location>
</feature>
<feature type="compositionally biased region" description="Polar residues" evidence="3">
    <location>
        <begin position="1405"/>
        <end position="1415"/>
    </location>
</feature>
<dbReference type="EMBL" id="HG996471">
    <property type="protein sequence ID" value="CAG1848261.1"/>
    <property type="molecule type" value="Genomic_DNA"/>
</dbReference>
<comment type="similarity">
    <text evidence="1 2">Belongs to the SCAR/WAVE family.</text>
</comment>
<name>A0A804JNL4_MUSAM</name>
<dbReference type="Proteomes" id="UP000012960">
    <property type="component" value="Unplaced"/>
</dbReference>
<feature type="compositionally biased region" description="Polar residues" evidence="3">
    <location>
        <begin position="300"/>
        <end position="313"/>
    </location>
</feature>
<evidence type="ECO:0000256" key="1">
    <source>
        <dbReference type="ARBA" id="ARBA00006993"/>
    </source>
</evidence>
<feature type="compositionally biased region" description="Polar residues" evidence="3">
    <location>
        <begin position="1298"/>
        <end position="1310"/>
    </location>
</feature>
<feature type="region of interest" description="Disordered" evidence="3">
    <location>
        <begin position="299"/>
        <end position="370"/>
    </location>
</feature>
<feature type="region of interest" description="Disordered" evidence="3">
    <location>
        <begin position="985"/>
        <end position="1007"/>
    </location>
</feature>
<accession>A0A804JNL4</accession>